<name>A0A917CWM3_9GAMM</name>
<sequence>MKRKRYTEEQIVRILKEAETQGNAAEIIRRENIAQSTFYKWKQKYSGMAVSDVRKMKQLSDENRRLKTIIANQALDIEMLKEVNSKKW</sequence>
<dbReference type="GO" id="GO:0006313">
    <property type="term" value="P:DNA transposition"/>
    <property type="evidence" value="ECO:0007669"/>
    <property type="project" value="InterPro"/>
</dbReference>
<reference evidence="2" key="1">
    <citation type="journal article" date="2014" name="Int. J. Syst. Evol. Microbiol.">
        <title>Complete genome sequence of Corynebacterium casei LMG S-19264T (=DSM 44701T), isolated from a smear-ripened cheese.</title>
        <authorList>
            <consortium name="US DOE Joint Genome Institute (JGI-PGF)"/>
            <person name="Walter F."/>
            <person name="Albersmeier A."/>
            <person name="Kalinowski J."/>
            <person name="Ruckert C."/>
        </authorList>
    </citation>
    <scope>NUCLEOTIDE SEQUENCE</scope>
    <source>
        <strain evidence="2">CGMCC 1.12181</strain>
    </source>
</reference>
<dbReference type="InterPro" id="IPR002514">
    <property type="entry name" value="Transposase_8"/>
</dbReference>
<dbReference type="GO" id="GO:0003677">
    <property type="term" value="F:DNA binding"/>
    <property type="evidence" value="ECO:0007669"/>
    <property type="project" value="InterPro"/>
</dbReference>
<dbReference type="EMBL" id="BMEO01000016">
    <property type="protein sequence ID" value="GGG02332.1"/>
    <property type="molecule type" value="Genomic_DNA"/>
</dbReference>
<dbReference type="RefSeq" id="WP_188366037.1">
    <property type="nucleotide sequence ID" value="NZ_BAABJF010000013.1"/>
</dbReference>
<dbReference type="AlphaFoldDB" id="A0A917CWM3"/>
<reference evidence="2" key="2">
    <citation type="submission" date="2020-09" db="EMBL/GenBank/DDBJ databases">
        <authorList>
            <person name="Sun Q."/>
            <person name="Zhou Y."/>
        </authorList>
    </citation>
    <scope>NUCLEOTIDE SEQUENCE</scope>
    <source>
        <strain evidence="2">CGMCC 1.12181</strain>
    </source>
</reference>
<evidence type="ECO:0000256" key="1">
    <source>
        <dbReference type="ARBA" id="ARBA00009964"/>
    </source>
</evidence>
<dbReference type="Proteomes" id="UP000605253">
    <property type="component" value="Unassembled WGS sequence"/>
</dbReference>
<dbReference type="PANTHER" id="PTHR33609:SF1">
    <property type="entry name" value="TRANSPOSASE"/>
    <property type="match status" value="1"/>
</dbReference>
<dbReference type="InterPro" id="IPR009057">
    <property type="entry name" value="Homeodomain-like_sf"/>
</dbReference>
<dbReference type="SUPFAM" id="SSF46689">
    <property type="entry name" value="Homeodomain-like"/>
    <property type="match status" value="1"/>
</dbReference>
<keyword evidence="3" id="KW-1185">Reference proteome</keyword>
<dbReference type="Pfam" id="PF01527">
    <property type="entry name" value="HTH_Tnp_1"/>
    <property type="match status" value="1"/>
</dbReference>
<organism evidence="2 3">
    <name type="scientific">Marinicella pacifica</name>
    <dbReference type="NCBI Taxonomy" id="1171543"/>
    <lineage>
        <taxon>Bacteria</taxon>
        <taxon>Pseudomonadati</taxon>
        <taxon>Pseudomonadota</taxon>
        <taxon>Gammaproteobacteria</taxon>
        <taxon>Lysobacterales</taxon>
        <taxon>Marinicellaceae</taxon>
        <taxon>Marinicella</taxon>
    </lineage>
</organism>
<accession>A0A917CWM3</accession>
<comment type="caution">
    <text evidence="2">The sequence shown here is derived from an EMBL/GenBank/DDBJ whole genome shotgun (WGS) entry which is preliminary data.</text>
</comment>
<evidence type="ECO:0000313" key="3">
    <source>
        <dbReference type="Proteomes" id="UP000605253"/>
    </source>
</evidence>
<dbReference type="GO" id="GO:0004803">
    <property type="term" value="F:transposase activity"/>
    <property type="evidence" value="ECO:0007669"/>
    <property type="project" value="InterPro"/>
</dbReference>
<protein>
    <submittedName>
        <fullName evidence="2">Transposase</fullName>
    </submittedName>
</protein>
<comment type="similarity">
    <text evidence="1">Belongs to the transposase 8 family.</text>
</comment>
<gene>
    <name evidence="2" type="ORF">GCM10011365_24350</name>
</gene>
<dbReference type="PANTHER" id="PTHR33609">
    <property type="entry name" value="LOW CALCIUM RESPONSE LOCUS PROTEIN S"/>
    <property type="match status" value="1"/>
</dbReference>
<dbReference type="InterPro" id="IPR052546">
    <property type="entry name" value="Transposase_8_domain"/>
</dbReference>
<proteinExistence type="inferred from homology"/>
<evidence type="ECO:0000313" key="2">
    <source>
        <dbReference type="EMBL" id="GGG02332.1"/>
    </source>
</evidence>